<sequence length="94" mass="10942">MFHTSASEDSKERFLKKFKRENIRIRCLIATVELDNFKEDTTDTKKCGAWDLQHCQCTACKCGAECTKHCTWKNCTGEERSKFSVVQFLQTPRD</sequence>
<keyword evidence="2" id="KW-1185">Reference proteome</keyword>
<dbReference type="AlphaFoldDB" id="A0A8B6GFT9"/>
<gene>
    <name evidence="1" type="ORF">MGAL_10B068653</name>
</gene>
<dbReference type="Proteomes" id="UP000596742">
    <property type="component" value="Unassembled WGS sequence"/>
</dbReference>
<accession>A0A8B6GFT9</accession>
<dbReference type="EMBL" id="UYJE01008382">
    <property type="protein sequence ID" value="VDI63525.1"/>
    <property type="molecule type" value="Genomic_DNA"/>
</dbReference>
<organism evidence="1 2">
    <name type="scientific">Mytilus galloprovincialis</name>
    <name type="common">Mediterranean mussel</name>
    <dbReference type="NCBI Taxonomy" id="29158"/>
    <lineage>
        <taxon>Eukaryota</taxon>
        <taxon>Metazoa</taxon>
        <taxon>Spiralia</taxon>
        <taxon>Lophotrochozoa</taxon>
        <taxon>Mollusca</taxon>
        <taxon>Bivalvia</taxon>
        <taxon>Autobranchia</taxon>
        <taxon>Pteriomorphia</taxon>
        <taxon>Mytilida</taxon>
        <taxon>Mytiloidea</taxon>
        <taxon>Mytilidae</taxon>
        <taxon>Mytilinae</taxon>
        <taxon>Mytilus</taxon>
    </lineage>
</organism>
<protein>
    <submittedName>
        <fullName evidence="1">Uncharacterized protein</fullName>
    </submittedName>
</protein>
<name>A0A8B6GFT9_MYTGA</name>
<proteinExistence type="predicted"/>
<evidence type="ECO:0000313" key="1">
    <source>
        <dbReference type="EMBL" id="VDI63525.1"/>
    </source>
</evidence>
<reference evidence="1" key="1">
    <citation type="submission" date="2018-11" db="EMBL/GenBank/DDBJ databases">
        <authorList>
            <person name="Alioto T."/>
            <person name="Alioto T."/>
        </authorList>
    </citation>
    <scope>NUCLEOTIDE SEQUENCE</scope>
</reference>
<comment type="caution">
    <text evidence="1">The sequence shown here is derived from an EMBL/GenBank/DDBJ whole genome shotgun (WGS) entry which is preliminary data.</text>
</comment>
<evidence type="ECO:0000313" key="2">
    <source>
        <dbReference type="Proteomes" id="UP000596742"/>
    </source>
</evidence>